<evidence type="ECO:0000313" key="3">
    <source>
        <dbReference type="EMBL" id="RJX39900.1"/>
    </source>
</evidence>
<dbReference type="InterPro" id="IPR003675">
    <property type="entry name" value="Rce1/LyrA-like_dom"/>
</dbReference>
<evidence type="ECO:0000313" key="4">
    <source>
        <dbReference type="Proteomes" id="UP000267798"/>
    </source>
</evidence>
<evidence type="ECO:0000256" key="1">
    <source>
        <dbReference type="SAM" id="Phobius"/>
    </source>
</evidence>
<dbReference type="GO" id="GO:0004175">
    <property type="term" value="F:endopeptidase activity"/>
    <property type="evidence" value="ECO:0007669"/>
    <property type="project" value="UniProtKB-ARBA"/>
</dbReference>
<dbReference type="GO" id="GO:0008237">
    <property type="term" value="F:metallopeptidase activity"/>
    <property type="evidence" value="ECO:0007669"/>
    <property type="project" value="UniProtKB-KW"/>
</dbReference>
<reference evidence="3 4" key="1">
    <citation type="submission" date="2018-09" db="EMBL/GenBank/DDBJ databases">
        <title>Paenibacillus aracenensis nov. sp. isolated from a cave in southern Spain.</title>
        <authorList>
            <person name="Jurado V."/>
            <person name="Gutierrez-Patricio S."/>
            <person name="Gonzalez-Pimentel J.L."/>
            <person name="Miller A.Z."/>
            <person name="Laiz L."/>
            <person name="Saiz-Jimenez C."/>
        </authorList>
    </citation>
    <scope>NUCLEOTIDE SEQUENCE [LARGE SCALE GENOMIC DNA]</scope>
    <source>
        <strain evidence="3 4">JCM 19203</strain>
    </source>
</reference>
<dbReference type="AlphaFoldDB" id="A0A3A6PHY1"/>
<proteinExistence type="predicted"/>
<keyword evidence="3" id="KW-0482">Metalloprotease</keyword>
<feature type="transmembrane region" description="Helical" evidence="1">
    <location>
        <begin position="141"/>
        <end position="165"/>
    </location>
</feature>
<sequence length="300" mass="32779">MAIHTRNEGTTIMRTDLSNTAVAGMDGEKERIRLAKRGLLVFFAMLVPLTVLGYALALTIDETFVLLLMWAPGLAAILTRLVRREGFKDISLKIGGKRTLKTVPMILLFPVAIGLFAYGIAWLTGLAQFAVPDDSFDAPPAVVFIGILLMQLTVGTLAGLFGAAGEEIGWRGYMITRMVDARVPKPMLTSGIIWGVWHLPVMILGAYYSGPNLALSILLFMFSVTSFSYILSRLRLTTGSVWPAIFLHASWNAVTQDVFDAFSKGENALLWTGESGILVALALLGAAWLMSRKPMSMRHL</sequence>
<organism evidence="3 4">
    <name type="scientific">Paenibacillus pinisoli</name>
    <dbReference type="NCBI Taxonomy" id="1276110"/>
    <lineage>
        <taxon>Bacteria</taxon>
        <taxon>Bacillati</taxon>
        <taxon>Bacillota</taxon>
        <taxon>Bacilli</taxon>
        <taxon>Bacillales</taxon>
        <taxon>Paenibacillaceae</taxon>
        <taxon>Paenibacillus</taxon>
    </lineage>
</organism>
<evidence type="ECO:0000259" key="2">
    <source>
        <dbReference type="Pfam" id="PF02517"/>
    </source>
</evidence>
<keyword evidence="1" id="KW-0472">Membrane</keyword>
<dbReference type="PANTHER" id="PTHR35797">
    <property type="entry name" value="PROTEASE-RELATED"/>
    <property type="match status" value="1"/>
</dbReference>
<keyword evidence="1" id="KW-1133">Transmembrane helix</keyword>
<keyword evidence="3" id="KW-0378">Hydrolase</keyword>
<feature type="transmembrane region" description="Helical" evidence="1">
    <location>
        <begin position="39"/>
        <end position="57"/>
    </location>
</feature>
<protein>
    <submittedName>
        <fullName evidence="3">CPBP family intramembrane metalloprotease</fullName>
    </submittedName>
</protein>
<keyword evidence="4" id="KW-1185">Reference proteome</keyword>
<dbReference type="Pfam" id="PF02517">
    <property type="entry name" value="Rce1-like"/>
    <property type="match status" value="1"/>
</dbReference>
<name>A0A3A6PHY1_9BACL</name>
<dbReference type="OrthoDB" id="9777755at2"/>
<feature type="transmembrane region" description="Helical" evidence="1">
    <location>
        <begin position="103"/>
        <end position="121"/>
    </location>
</feature>
<gene>
    <name evidence="3" type="ORF">D3P09_10950</name>
</gene>
<dbReference type="PANTHER" id="PTHR35797:SF1">
    <property type="entry name" value="PROTEASE"/>
    <property type="match status" value="1"/>
</dbReference>
<dbReference type="Proteomes" id="UP000267798">
    <property type="component" value="Unassembled WGS sequence"/>
</dbReference>
<feature type="transmembrane region" description="Helical" evidence="1">
    <location>
        <begin position="186"/>
        <end position="207"/>
    </location>
</feature>
<dbReference type="GO" id="GO:0006508">
    <property type="term" value="P:proteolysis"/>
    <property type="evidence" value="ECO:0007669"/>
    <property type="project" value="UniProtKB-KW"/>
</dbReference>
<dbReference type="GO" id="GO:0080120">
    <property type="term" value="P:CAAX-box protein maturation"/>
    <property type="evidence" value="ECO:0007669"/>
    <property type="project" value="UniProtKB-ARBA"/>
</dbReference>
<keyword evidence="1" id="KW-0812">Transmembrane</keyword>
<feature type="domain" description="CAAX prenyl protease 2/Lysostaphin resistance protein A-like" evidence="2">
    <location>
        <begin position="152"/>
        <end position="254"/>
    </location>
</feature>
<feature type="transmembrane region" description="Helical" evidence="1">
    <location>
        <begin position="268"/>
        <end position="290"/>
    </location>
</feature>
<dbReference type="InterPro" id="IPR042150">
    <property type="entry name" value="MmRce1-like"/>
</dbReference>
<feature type="transmembrane region" description="Helical" evidence="1">
    <location>
        <begin position="63"/>
        <end position="82"/>
    </location>
</feature>
<comment type="caution">
    <text evidence="3">The sequence shown here is derived from an EMBL/GenBank/DDBJ whole genome shotgun (WGS) entry which is preliminary data.</text>
</comment>
<keyword evidence="3" id="KW-0645">Protease</keyword>
<dbReference type="EMBL" id="QXQB01000002">
    <property type="protein sequence ID" value="RJX39900.1"/>
    <property type="molecule type" value="Genomic_DNA"/>
</dbReference>
<accession>A0A3A6PHY1</accession>
<feature type="transmembrane region" description="Helical" evidence="1">
    <location>
        <begin position="213"/>
        <end position="232"/>
    </location>
</feature>